<dbReference type="PANTHER" id="PTHR33879:SF17">
    <property type="entry name" value="EXPRESSED PROTEIN"/>
    <property type="match status" value="1"/>
</dbReference>
<evidence type="ECO:0000313" key="1">
    <source>
        <dbReference type="EMBL" id="RLN15522.1"/>
    </source>
</evidence>
<comment type="caution">
    <text evidence="1">The sequence shown here is derived from an EMBL/GenBank/DDBJ whole genome shotgun (WGS) entry which is preliminary data.</text>
</comment>
<accession>A0A3L6S619</accession>
<dbReference type="OrthoDB" id="1922291at2759"/>
<reference evidence="2" key="1">
    <citation type="journal article" date="2019" name="Nat. Commun.">
        <title>The genome of broomcorn millet.</title>
        <authorList>
            <person name="Zou C."/>
            <person name="Miki D."/>
            <person name="Li D."/>
            <person name="Tang Q."/>
            <person name="Xiao L."/>
            <person name="Rajput S."/>
            <person name="Deng P."/>
            <person name="Jia W."/>
            <person name="Huang R."/>
            <person name="Zhang M."/>
            <person name="Sun Y."/>
            <person name="Hu J."/>
            <person name="Fu X."/>
            <person name="Schnable P.S."/>
            <person name="Li F."/>
            <person name="Zhang H."/>
            <person name="Feng B."/>
            <person name="Zhu X."/>
            <person name="Liu R."/>
            <person name="Schnable J.C."/>
            <person name="Zhu J.-K."/>
            <person name="Zhang H."/>
        </authorList>
    </citation>
    <scope>NUCLEOTIDE SEQUENCE [LARGE SCALE GENOMIC DNA]</scope>
</reference>
<proteinExistence type="predicted"/>
<evidence type="ECO:0000313" key="2">
    <source>
        <dbReference type="Proteomes" id="UP000275267"/>
    </source>
</evidence>
<gene>
    <name evidence="1" type="ORF">C2845_PM02G10040</name>
</gene>
<sequence>MEKMHPQPLMEPETNKLRRLPHVFSQELELPFSKNADVRTYIFPEVSYIIVPPSVVGAPSEVKVRVLRLDPWGFNRVMVHIGPGEPDPRDEMVYDKMRFRLTKMSILSMIVARYVDGHLVVIVPSRVNGDNKMITPHLNRGKGGGGENIDENEMTVDGSFVPVASI</sequence>
<name>A0A3L6S619_PANMI</name>
<keyword evidence="2" id="KW-1185">Reference proteome</keyword>
<protein>
    <submittedName>
        <fullName evidence="1">Uncharacterized protein</fullName>
    </submittedName>
</protein>
<dbReference type="EMBL" id="PQIB02000005">
    <property type="protein sequence ID" value="RLN15522.1"/>
    <property type="molecule type" value="Genomic_DNA"/>
</dbReference>
<organism evidence="1 2">
    <name type="scientific">Panicum miliaceum</name>
    <name type="common">Proso millet</name>
    <name type="synonym">Broomcorn millet</name>
    <dbReference type="NCBI Taxonomy" id="4540"/>
    <lineage>
        <taxon>Eukaryota</taxon>
        <taxon>Viridiplantae</taxon>
        <taxon>Streptophyta</taxon>
        <taxon>Embryophyta</taxon>
        <taxon>Tracheophyta</taxon>
        <taxon>Spermatophyta</taxon>
        <taxon>Magnoliopsida</taxon>
        <taxon>Liliopsida</taxon>
        <taxon>Poales</taxon>
        <taxon>Poaceae</taxon>
        <taxon>PACMAD clade</taxon>
        <taxon>Panicoideae</taxon>
        <taxon>Panicodae</taxon>
        <taxon>Paniceae</taxon>
        <taxon>Panicinae</taxon>
        <taxon>Panicum</taxon>
        <taxon>Panicum sect. Panicum</taxon>
    </lineage>
</organism>
<dbReference type="AlphaFoldDB" id="A0A3L6S619"/>
<dbReference type="PANTHER" id="PTHR33879">
    <property type="entry name" value="17.6 KDA CLASS II HEAT SHOCK PROTEIN-RELATED"/>
    <property type="match status" value="1"/>
</dbReference>
<dbReference type="STRING" id="4540.A0A3L6S619"/>
<dbReference type="Proteomes" id="UP000275267">
    <property type="component" value="Unassembled WGS sequence"/>
</dbReference>